<evidence type="ECO:0000256" key="1">
    <source>
        <dbReference type="ARBA" id="ARBA00023125"/>
    </source>
</evidence>
<reference evidence="7" key="1">
    <citation type="submission" date="2016-10" db="EMBL/GenBank/DDBJ databases">
        <authorList>
            <person name="Varghese N."/>
            <person name="Submissions S."/>
        </authorList>
    </citation>
    <scope>NUCLEOTIDE SEQUENCE [LARGE SCALE GENOMIC DNA]</scope>
    <source>
        <strain evidence="7">DSM 23439</strain>
    </source>
</reference>
<dbReference type="InterPro" id="IPR011006">
    <property type="entry name" value="CheY-like_superfamily"/>
</dbReference>
<name>A0A1I1JDR5_9GAMM</name>
<dbReference type="InterPro" id="IPR001789">
    <property type="entry name" value="Sig_transdc_resp-reg_receiver"/>
</dbReference>
<dbReference type="PANTHER" id="PTHR48111">
    <property type="entry name" value="REGULATOR OF RPOS"/>
    <property type="match status" value="1"/>
</dbReference>
<keyword evidence="7" id="KW-1185">Reference proteome</keyword>
<sequence>MKLLLVEDDALLSESLAECLEDAGYSTDISATVHAARALAGTEDYSLVILDLGLPDGSGLELLKQWRARRWSVPILILTARDGWTDKVEGLRAGADDYLVKPFHEEELLARLQALLRRHSGAMASVLEVNDISLDEDRQQYRLGQGAWQVLTSTEFRLLRYLMHYPDRVHSKRHLLDQLYALEQDAAAPNLIEVYIARLRHRLGRERIVTRRGEGYMLVSA</sequence>
<dbReference type="Pfam" id="PF00486">
    <property type="entry name" value="Trans_reg_C"/>
    <property type="match status" value="1"/>
</dbReference>
<dbReference type="PANTHER" id="PTHR48111:SF37">
    <property type="entry name" value="RESPONSE REGULATOR PROTEIN CARR"/>
    <property type="match status" value="1"/>
</dbReference>
<dbReference type="GO" id="GO:0005829">
    <property type="term" value="C:cytosol"/>
    <property type="evidence" value="ECO:0007669"/>
    <property type="project" value="TreeGrafter"/>
</dbReference>
<dbReference type="GO" id="GO:0000156">
    <property type="term" value="F:phosphorelay response regulator activity"/>
    <property type="evidence" value="ECO:0007669"/>
    <property type="project" value="TreeGrafter"/>
</dbReference>
<feature type="domain" description="OmpR/PhoB-type" evidence="5">
    <location>
        <begin position="124"/>
        <end position="220"/>
    </location>
</feature>
<dbReference type="PROSITE" id="PS51755">
    <property type="entry name" value="OMPR_PHOB"/>
    <property type="match status" value="1"/>
</dbReference>
<evidence type="ECO:0000313" key="7">
    <source>
        <dbReference type="Proteomes" id="UP000199046"/>
    </source>
</evidence>
<evidence type="ECO:0000259" key="5">
    <source>
        <dbReference type="PROSITE" id="PS51755"/>
    </source>
</evidence>
<gene>
    <name evidence="6" type="ORF">SAMN05421848_1371</name>
</gene>
<evidence type="ECO:0000256" key="3">
    <source>
        <dbReference type="PROSITE-ProRule" id="PRU01091"/>
    </source>
</evidence>
<dbReference type="RefSeq" id="WP_090132190.1">
    <property type="nucleotide sequence ID" value="NZ_FOLY01000003.1"/>
</dbReference>
<dbReference type="GO" id="GO:0000976">
    <property type="term" value="F:transcription cis-regulatory region binding"/>
    <property type="evidence" value="ECO:0007669"/>
    <property type="project" value="TreeGrafter"/>
</dbReference>
<evidence type="ECO:0000313" key="6">
    <source>
        <dbReference type="EMBL" id="SFC44093.1"/>
    </source>
</evidence>
<dbReference type="SUPFAM" id="SSF52172">
    <property type="entry name" value="CheY-like"/>
    <property type="match status" value="1"/>
</dbReference>
<dbReference type="Gene3D" id="1.10.10.10">
    <property type="entry name" value="Winged helix-like DNA-binding domain superfamily/Winged helix DNA-binding domain"/>
    <property type="match status" value="1"/>
</dbReference>
<keyword evidence="2" id="KW-0597">Phosphoprotein</keyword>
<dbReference type="InterPro" id="IPR001867">
    <property type="entry name" value="OmpR/PhoB-type_DNA-bd"/>
</dbReference>
<protein>
    <submittedName>
        <fullName evidence="6">DNA-binding response regulator, OmpR family, contains REC and winged-helix (WHTH) domain</fullName>
    </submittedName>
</protein>
<dbReference type="EMBL" id="FOLY01000003">
    <property type="protein sequence ID" value="SFC44093.1"/>
    <property type="molecule type" value="Genomic_DNA"/>
</dbReference>
<dbReference type="SMART" id="SM00448">
    <property type="entry name" value="REC"/>
    <property type="match status" value="1"/>
</dbReference>
<dbReference type="OrthoDB" id="9802426at2"/>
<dbReference type="PROSITE" id="PS50110">
    <property type="entry name" value="RESPONSE_REGULATORY"/>
    <property type="match status" value="1"/>
</dbReference>
<dbReference type="GO" id="GO:0032993">
    <property type="term" value="C:protein-DNA complex"/>
    <property type="evidence" value="ECO:0007669"/>
    <property type="project" value="TreeGrafter"/>
</dbReference>
<dbReference type="Gene3D" id="6.10.250.690">
    <property type="match status" value="1"/>
</dbReference>
<feature type="DNA-binding region" description="OmpR/PhoB-type" evidence="3">
    <location>
        <begin position="124"/>
        <end position="220"/>
    </location>
</feature>
<accession>A0A1I1JDR5</accession>
<evidence type="ECO:0000256" key="2">
    <source>
        <dbReference type="PROSITE-ProRule" id="PRU00169"/>
    </source>
</evidence>
<dbReference type="GO" id="GO:0006355">
    <property type="term" value="P:regulation of DNA-templated transcription"/>
    <property type="evidence" value="ECO:0007669"/>
    <property type="project" value="InterPro"/>
</dbReference>
<proteinExistence type="predicted"/>
<organism evidence="6 7">
    <name type="scientific">Kushneria avicenniae</name>
    <dbReference type="NCBI Taxonomy" id="402385"/>
    <lineage>
        <taxon>Bacteria</taxon>
        <taxon>Pseudomonadati</taxon>
        <taxon>Pseudomonadota</taxon>
        <taxon>Gammaproteobacteria</taxon>
        <taxon>Oceanospirillales</taxon>
        <taxon>Halomonadaceae</taxon>
        <taxon>Kushneria</taxon>
    </lineage>
</organism>
<keyword evidence="1 3" id="KW-0238">DNA-binding</keyword>
<dbReference type="SUPFAM" id="SSF46894">
    <property type="entry name" value="C-terminal effector domain of the bipartite response regulators"/>
    <property type="match status" value="1"/>
</dbReference>
<dbReference type="AlphaFoldDB" id="A0A1I1JDR5"/>
<dbReference type="InterPro" id="IPR016032">
    <property type="entry name" value="Sig_transdc_resp-reg_C-effctor"/>
</dbReference>
<dbReference type="Gene3D" id="3.40.50.2300">
    <property type="match status" value="1"/>
</dbReference>
<feature type="domain" description="Response regulatory" evidence="4">
    <location>
        <begin position="2"/>
        <end position="116"/>
    </location>
</feature>
<dbReference type="STRING" id="402385.SAMN05421848_1371"/>
<dbReference type="CDD" id="cd17624">
    <property type="entry name" value="REC_OmpR_PmrA-like"/>
    <property type="match status" value="1"/>
</dbReference>
<dbReference type="Proteomes" id="UP000199046">
    <property type="component" value="Unassembled WGS sequence"/>
</dbReference>
<dbReference type="CDD" id="cd00383">
    <property type="entry name" value="trans_reg_C"/>
    <property type="match status" value="1"/>
</dbReference>
<feature type="modified residue" description="4-aspartylphosphate" evidence="2">
    <location>
        <position position="51"/>
    </location>
</feature>
<dbReference type="InterPro" id="IPR039420">
    <property type="entry name" value="WalR-like"/>
</dbReference>
<dbReference type="Pfam" id="PF00072">
    <property type="entry name" value="Response_reg"/>
    <property type="match status" value="1"/>
</dbReference>
<dbReference type="SMART" id="SM00862">
    <property type="entry name" value="Trans_reg_C"/>
    <property type="match status" value="1"/>
</dbReference>
<dbReference type="InterPro" id="IPR036388">
    <property type="entry name" value="WH-like_DNA-bd_sf"/>
</dbReference>
<evidence type="ECO:0000259" key="4">
    <source>
        <dbReference type="PROSITE" id="PS50110"/>
    </source>
</evidence>